<organism evidence="3 4">
    <name type="scientific">Halobacteriovorax marinus (strain ATCC BAA-682 / DSM 15412 / SJ)</name>
    <name type="common">Bacteriovorax marinus</name>
    <dbReference type="NCBI Taxonomy" id="862908"/>
    <lineage>
        <taxon>Bacteria</taxon>
        <taxon>Pseudomonadati</taxon>
        <taxon>Bdellovibrionota</taxon>
        <taxon>Bacteriovoracia</taxon>
        <taxon>Bacteriovoracales</taxon>
        <taxon>Halobacteriovoraceae</taxon>
        <taxon>Halobacteriovorax</taxon>
    </lineage>
</organism>
<dbReference type="NCBIfam" id="TIGR01965">
    <property type="entry name" value="VCBS_repeat"/>
    <property type="match status" value="2"/>
</dbReference>
<dbReference type="InterPro" id="IPR051561">
    <property type="entry name" value="FRAS1_ECM"/>
</dbReference>
<evidence type="ECO:0000313" key="3">
    <source>
        <dbReference type="EMBL" id="CBW26464.1"/>
    </source>
</evidence>
<evidence type="ECO:0000256" key="1">
    <source>
        <dbReference type="SAM" id="MobiDB-lite"/>
    </source>
</evidence>
<dbReference type="RefSeq" id="WP_014244246.1">
    <property type="nucleotide sequence ID" value="NC_016620.1"/>
</dbReference>
<feature type="domain" description="Ig-like" evidence="2">
    <location>
        <begin position="2148"/>
        <end position="2299"/>
    </location>
</feature>
<feature type="compositionally biased region" description="Basic residues" evidence="1">
    <location>
        <begin position="86"/>
        <end position="97"/>
    </location>
</feature>
<dbReference type="Pfam" id="PF17963">
    <property type="entry name" value="Big_9"/>
    <property type="match status" value="11"/>
</dbReference>
<accession>E1X0X5</accession>
<dbReference type="GO" id="GO:0009653">
    <property type="term" value="P:anatomical structure morphogenesis"/>
    <property type="evidence" value="ECO:0007669"/>
    <property type="project" value="TreeGrafter"/>
</dbReference>
<dbReference type="SUPFAM" id="SSF63825">
    <property type="entry name" value="YWTD domain"/>
    <property type="match status" value="1"/>
</dbReference>
<dbReference type="KEGG" id="bmx:BMS_1619"/>
<dbReference type="eggNOG" id="COG4932">
    <property type="taxonomic scope" value="Bacteria"/>
</dbReference>
<dbReference type="Gene3D" id="2.60.40.2810">
    <property type="match status" value="6"/>
</dbReference>
<dbReference type="OrthoDB" id="5287718at2"/>
<feature type="region of interest" description="Disordered" evidence="1">
    <location>
        <begin position="145"/>
        <end position="175"/>
    </location>
</feature>
<dbReference type="Gene3D" id="2.60.40.10">
    <property type="entry name" value="Immunoglobulins"/>
    <property type="match status" value="1"/>
</dbReference>
<dbReference type="PATRIC" id="fig|862908.3.peg.1542"/>
<dbReference type="HOGENOM" id="CLU_225076_0_0_7"/>
<dbReference type="InterPro" id="IPR013783">
    <property type="entry name" value="Ig-like_fold"/>
</dbReference>
<keyword evidence="4" id="KW-1185">Reference proteome</keyword>
<dbReference type="Proteomes" id="UP000008963">
    <property type="component" value="Chromosome"/>
</dbReference>
<dbReference type="EMBL" id="FQ312005">
    <property type="protein sequence ID" value="CBW26464.1"/>
    <property type="molecule type" value="Genomic_DNA"/>
</dbReference>
<evidence type="ECO:0000259" key="2">
    <source>
        <dbReference type="PROSITE" id="PS50835"/>
    </source>
</evidence>
<dbReference type="STRING" id="862908.BMS_1619"/>
<proteinExistence type="predicted"/>
<reference evidence="4" key="1">
    <citation type="journal article" date="2013" name="ISME J.">
        <title>A small predatory core genome in the divergent marine Bacteriovorax marinus SJ and the terrestrial Bdellovibrio bacteriovorus.</title>
        <authorList>
            <person name="Crossman L.C."/>
            <person name="Chen H."/>
            <person name="Cerdeno-Tarraga A.M."/>
            <person name="Brooks K."/>
            <person name="Quail M.A."/>
            <person name="Pineiro S.A."/>
            <person name="Hobley L."/>
            <person name="Sockett R.E."/>
            <person name="Bentley S.D."/>
            <person name="Parkhill J."/>
            <person name="Williams H.N."/>
            <person name="Stine O.C."/>
        </authorList>
    </citation>
    <scope>NUCLEOTIDE SEQUENCE [LARGE SCALE GENOMIC DNA]</scope>
    <source>
        <strain evidence="4">ATCC BAA-682 / DSM 15412 / SJ</strain>
    </source>
</reference>
<dbReference type="InterPro" id="IPR044016">
    <property type="entry name" value="Big_13"/>
</dbReference>
<dbReference type="Gene3D" id="2.60.40.3440">
    <property type="match status" value="5"/>
</dbReference>
<name>E1X0X5_HALMS</name>
<evidence type="ECO:0000313" key="4">
    <source>
        <dbReference type="Proteomes" id="UP000008963"/>
    </source>
</evidence>
<dbReference type="Pfam" id="PF19077">
    <property type="entry name" value="Big_13"/>
    <property type="match status" value="1"/>
</dbReference>
<dbReference type="eggNOG" id="COG2931">
    <property type="taxonomic scope" value="Bacteria"/>
</dbReference>
<dbReference type="PANTHER" id="PTHR45739:SF8">
    <property type="entry name" value="FRAS1-RELATED EXTRACELLULAR MATRIX PROTEIN 1"/>
    <property type="match status" value="1"/>
</dbReference>
<dbReference type="PROSITE" id="PS50835">
    <property type="entry name" value="IG_LIKE"/>
    <property type="match status" value="1"/>
</dbReference>
<protein>
    <submittedName>
        <fullName evidence="3">Hemagglutinin/hemolysin protein</fullName>
    </submittedName>
</protein>
<feature type="region of interest" description="Disordered" evidence="1">
    <location>
        <begin position="61"/>
        <end position="99"/>
    </location>
</feature>
<dbReference type="NCBIfam" id="NF012211">
    <property type="entry name" value="tand_rpt_95"/>
    <property type="match status" value="11"/>
</dbReference>
<gene>
    <name evidence="3" type="ordered locus">BMS_1619</name>
</gene>
<sequence length="3358" mass="359340">MLKSKIIISFASLAIIIASSVVIKNELTSKSNREEKEVVRKFKKNYKLIKRSTASVKDTTTNKFKKTISSSSRSEKESATPTPLLKSKKKSSKKKPSLNKALATANKIESIIENDSGAIYMPDDSFSLVEGSEKKRKKATKVFGISNTSDSSTNKEAAPTTSVKKAAATSGSKSTPTIIKGRIPALLGSITHHQRNNLINTAYAAACVNPKIELFDVNTMTVIADNPINQEDLKADTEFSFDPFALNLEVEVPTRYILRTSGCPTNYQRIVTSFKDEQNLGPATTLISTILRTSIEIDIEKIDSNLLHAATIELELNTAPDYTEEQVYTKLKDSLALKAKFQESFEGNGPEHLLNAAPEVLSIDVQESIKEKSNYTFTINTKHWSSDYTTAYEWHLNGALVANTASWTFTPSANSIDEYNIVLKVGKKNDGDLNINTSNPYHQLEYTIPVEDLFSVTAPSFALNTANTNPTNTLNIALDINTGVETSPSIYANCETFENLAITEDNNYPADGDFNISCTSENTQVLNYTIQKTTDGDVDLNIWARDINGKISSASILTLEVDRTSPTMAFNSLATNYRADRTINIKWDVTEKNNDGTQNFIVDFFDGSSWSNIGSVNSVSGAINNQTFDMDYALPNILVNNARFRVTFEDSLSNQTILESGDISVNKPVLAISPSSHNYSDTLNLSNGTSHTFTVTNSGQASADQCTNATLSGANATEFELISDNCGVNDLAVSSNCTIEVRPKPNTKGAKSSTLSWSCGSDVVSTNLNFNSINNSPTAAANSSHSTNEDNLLNFNVTAGSDIDSDPITYSIVSAPSNGVLANCLQNDTDLNCDFTPSSNYYGSDSFTYRVNDGSSNSTLTTVTLTINSVNDAPVIGSNESFNTNEDTAVNFTFNAATDVDIPAQTLSYKVITPPTNGALSGCIDTTNWIADRDCVYTPNANFNGSDSFTYRAYDSETNSVSDATVTINIAAINDAPVLASGQVESVNEDTTLNFTLNAATDIDLDTLSYSVVSTTTNGVLSCGGAEGRTCTYNPGANFNGSDSFTYKANDSTADSNTVSVNITINPINDAPTLTATQTVSTQEDNVLNFSLNAGSDVDGDTLNYIIISNPVAGTLNCVEGTSRACTYTPDNNDNGTETFTYKVNDGSADSPTATVTINISAENDPPVVANAQSFTTNEDTALNFTINDATDIDIPSQTISYKLITPPTNGTLSNCITATYSTDLTCTYTPNSNFNGSDSFTYRANDGVTDSSSDQTISFTINAVNDAPTLAATSSVSTNEDTALNFNLTAGSDVESSPLSYIIVSNPSDGTLSCTGGTSTACTYTPAPNQNGTRTFTYKVNDGELDSTTSTVTITINAVNDAPVMLADQSFTTNEDTLYSVTLNGATDQETAIGSLTYKITTQPTNGVLTNCIDNVSWNGDIICDYTPNSNFNGSDSFSYKAYDGALESATTSTVSITINAVNDAPTLAATQSETTNEDTTLNFNLDIGSDIDGDTLSYIIVSSTSNGTLTCSGGTARDCSYTPNADYNGSDSFTYKVNDGALDSTVNTVTITINAVNDAPTLAATQAETTNEDTVLNFNLNAGSDLEGDTLNYIIVSSTTDGILNCTEGTSRSCTYTPNLNFNGSDSFTYKVNDGQYDSTISTVTITVAPVNDAPVKANDQSIATNEDTAHGFTLNAGTDVDGDALTYIIVANPSNGLLSCTDRSCTYTPNANYNGADSFTYKVNDSALDSVANTTVSITVNSVNDRPVMASDQVFSTDDNVTLSLTLSNATDIDGDSLGYKIITSPSNGTLSNCIATGAYSSDLTCDYNANANFNGTDSFTFIANDGTIDAASTQTVTINVSDKTPPAAPALNLASALYTNSTANTFTATSCTDTPDFLFNEGTRPASGDANWQSCNTSAASMAYTLANTNQGVHTIKAWSKDVYGNVSLTSNDIDVTYDTVLPSIATTDPVALKGGASNTLNWTTTELNSSTSLNYTISFYNGSTWSTLGTVASSNGPLSSAPFNYSWTTPSLDITNAKFKVDFTDLAGNSRSVSSVDFEVDSTAPSVAITSPANGSYHTSSATIDGTCEDGINVNFSGDLQTSFDIACSSGTFSQLVNFSNGDGNKVINVSQTDTAGNITQVTRTLIRDEVAPTLTKTGGTSPDFTKNNTPNQWSGTCEGTYTISVTGDETTSFPCSSGSWSWTPSPKTVDGSYSYSLVQTDGAGNTSTSLSLSWDRDATPPPFTATSPYTANAGDTITETTNHDSLTFSGTCEGTNSIVISGDASGTIGCSSTNWNWTTPTYSSDGLRNFTLTQSDPAGNTSVINIAWTRDTTGPALSIASNTFKTNGDSVTFEGACEAGLTINITGAETTTTSCASGTWSWVTTSETTDAERVYNFGQTNAVNNTTTVVGTWHRETDAPTISALSSTAPNPTKNPNIPMSMTATSQNANVGISHICIKSNDTTAPLVDDNCWIAVNDPSIGLAVSQNLNLSGNYYHLLGWNTNVSIPVYAWVKDEATNISTLSNSGIGTDTQDKITRVYDPGVPPAVADVIAANAPNTPNPPTRAQSAVPAGSDVYIRYKITDNSALPSGAVQIYYTPNEIDFTLISGAESLDAGTNYGCTGYTLEADEGCFKWTGGSPLNDSYKVRVKVTDDTALSAQSISNPLNSDTIKIIAGNTESGLGGSAISAMFFTRKNGAESDPGTLVVTENGTIYFADYKRGILVVDPEDGKQKIFIKQTGTSTGDGGAATNATLRFATKIALDFQNRLLILDTNRIRRVDLNQATPTIETIIGGGSDTGDTVTNPLDLSIYTHSSNSWSSRNMPFFAAPNGDIYFMSDYGIKNWNAASYRLRIYKAATGQVTSKYVTGTGDGLNASQNILECRISHFGLAYNPTTSALTGVDIQTYHEDSYGTCNDYNDRYTRAFLDPETFVARNDLYSDSYRYYRYFKVTGMDGNSYQIIDRNYVMRNNWDGTYTKVLGSGTRGNCADGTNATSCNMDIQDIFVTATGKIYFTDAGQIRTVDSNGKVVTLFGQHPAYGDNVNALNARFSYIDTVARLDNGKIITADPRSYYFKEFTIEGNINILAGNGNYGHQNFTTDPKLQPFYNGSYWVVDKATGDIMVRRGYNGDIVRLNRSNNLWERIIGSGSTNFWDGDDVAGLSIHGSTSGNQSHALPIGYGDGKVLTMRMRYYSPDLHWQDFALKAYDSTNNFTQSHVAGTNGTETYTGGYSGICSSGSPAATCKMPYYDSWGSNAWWDAANGRWILAGRYRIERHIWSITPGGNAVKLAQTARNIDDSALWINESGTDMLYYCYGGKIYKHNITTNTDLNVMSWPISNLSCRGLKMDYNPTNNSIIFPFEQNGLYGIAEYFLP</sequence>
<dbReference type="PANTHER" id="PTHR45739">
    <property type="entry name" value="MATRIX PROTEIN, PUTATIVE-RELATED"/>
    <property type="match status" value="1"/>
</dbReference>
<dbReference type="InterPro" id="IPR007110">
    <property type="entry name" value="Ig-like_dom"/>
</dbReference>
<dbReference type="InterPro" id="IPR010221">
    <property type="entry name" value="VCBS_dom"/>
</dbReference>